<evidence type="ECO:0000313" key="1">
    <source>
        <dbReference type="EMBL" id="KTC75307.1"/>
    </source>
</evidence>
<dbReference type="RefSeq" id="WP_058522571.1">
    <property type="nucleotide sequence ID" value="NZ_CAAAHV010000016.1"/>
</dbReference>
<dbReference type="Proteomes" id="UP000255066">
    <property type="component" value="Unassembled WGS sequence"/>
</dbReference>
<dbReference type="STRING" id="28083.Lbir_0452"/>
<dbReference type="AlphaFoldDB" id="A0A378ILT2"/>
<sequence>MAKLILGSCEKASTDAFAREGSFSSTQLELILDVLQKISLAKDLETIMFIVRRAARKLSGADGATFVLRDGQQCFYADEDAISPLWKGKRIVKYPSISVDFINHTIVC</sequence>
<gene>
    <name evidence="1" type="ORF">Lbir_0452</name>
    <name evidence="2" type="ORF">NCTC12437_02893</name>
</gene>
<accession>A0A378ILT2</accession>
<dbReference type="GO" id="GO:0016301">
    <property type="term" value="F:kinase activity"/>
    <property type="evidence" value="ECO:0007669"/>
    <property type="project" value="UniProtKB-KW"/>
</dbReference>
<keyword evidence="2" id="KW-0418">Kinase</keyword>
<keyword evidence="3" id="KW-1185">Reference proteome</keyword>
<organism evidence="2 4">
    <name type="scientific">Legionella birminghamensis</name>
    <dbReference type="NCBI Taxonomy" id="28083"/>
    <lineage>
        <taxon>Bacteria</taxon>
        <taxon>Pseudomonadati</taxon>
        <taxon>Pseudomonadota</taxon>
        <taxon>Gammaproteobacteria</taxon>
        <taxon>Legionellales</taxon>
        <taxon>Legionellaceae</taxon>
        <taxon>Legionella</taxon>
    </lineage>
</organism>
<proteinExistence type="predicted"/>
<keyword evidence="2" id="KW-0808">Transferase</keyword>
<evidence type="ECO:0000313" key="4">
    <source>
        <dbReference type="Proteomes" id="UP000255066"/>
    </source>
</evidence>
<evidence type="ECO:0000313" key="2">
    <source>
        <dbReference type="EMBL" id="STX33074.1"/>
    </source>
</evidence>
<reference evidence="2 4" key="2">
    <citation type="submission" date="2018-06" db="EMBL/GenBank/DDBJ databases">
        <authorList>
            <consortium name="Pathogen Informatics"/>
            <person name="Doyle S."/>
        </authorList>
    </citation>
    <scope>NUCLEOTIDE SEQUENCE [LARGE SCALE GENOMIC DNA]</scope>
    <source>
        <strain evidence="2 4">NCTC12437</strain>
    </source>
</reference>
<dbReference type="Proteomes" id="UP000054735">
    <property type="component" value="Unassembled WGS sequence"/>
</dbReference>
<dbReference type="EMBL" id="UGNW01000001">
    <property type="protein sequence ID" value="STX33074.1"/>
    <property type="molecule type" value="Genomic_DNA"/>
</dbReference>
<evidence type="ECO:0000313" key="3">
    <source>
        <dbReference type="Proteomes" id="UP000054735"/>
    </source>
</evidence>
<reference evidence="1 3" key="1">
    <citation type="submission" date="2015-11" db="EMBL/GenBank/DDBJ databases">
        <title>Genomic analysis of 38 Legionella species identifies large and diverse effector repertoires.</title>
        <authorList>
            <person name="Burstein D."/>
            <person name="Amaro F."/>
            <person name="Zusman T."/>
            <person name="Lifshitz Z."/>
            <person name="Cohen O."/>
            <person name="Gilbert J.A."/>
            <person name="Pupko T."/>
            <person name="Shuman H.A."/>
            <person name="Segal G."/>
        </authorList>
    </citation>
    <scope>NUCLEOTIDE SEQUENCE [LARGE SCALE GENOMIC DNA]</scope>
    <source>
        <strain evidence="1 3">CDC#1407-AL-14</strain>
    </source>
</reference>
<protein>
    <submittedName>
        <fullName evidence="2">Sensor histidine kinase</fullName>
    </submittedName>
</protein>
<dbReference type="EMBL" id="LNXT01000005">
    <property type="protein sequence ID" value="KTC75307.1"/>
    <property type="molecule type" value="Genomic_DNA"/>
</dbReference>
<name>A0A378ILT2_9GAMM</name>